<dbReference type="Gene3D" id="3.40.800.10">
    <property type="entry name" value="Ureohydrolase domain"/>
    <property type="match status" value="1"/>
</dbReference>
<feature type="binding site" evidence="10">
    <location>
        <position position="125"/>
    </location>
    <ligand>
        <name>Mn(2+)</name>
        <dbReference type="ChEBI" id="CHEBI:29035"/>
        <label>1</label>
    </ligand>
</feature>
<keyword evidence="15" id="KW-1185">Reference proteome</keyword>
<dbReference type="InterPro" id="IPR023696">
    <property type="entry name" value="Ureohydrolase_dom_sf"/>
</dbReference>
<dbReference type="PRINTS" id="PR00116">
    <property type="entry name" value="ARGINASE"/>
</dbReference>
<proteinExistence type="inferred from homology"/>
<dbReference type="PROSITE" id="PS01053">
    <property type="entry name" value="ARGINASE_1"/>
    <property type="match status" value="1"/>
</dbReference>
<dbReference type="UniPathway" id="UPA00158">
    <property type="reaction ID" value="UER00270"/>
</dbReference>
<comment type="similarity">
    <text evidence="11 12">Belongs to the arginase family.</text>
</comment>
<comment type="caution">
    <text evidence="14">The sequence shown here is derived from an EMBL/GenBank/DDBJ whole genome shotgun (WGS) entry which is preliminary data.</text>
</comment>
<dbReference type="GO" id="GO:0030145">
    <property type="term" value="F:manganese ion binding"/>
    <property type="evidence" value="ECO:0007669"/>
    <property type="project" value="TreeGrafter"/>
</dbReference>
<evidence type="ECO:0000256" key="3">
    <source>
        <dbReference type="ARBA" id="ARBA00018123"/>
    </source>
</evidence>
<dbReference type="GO" id="GO:0005737">
    <property type="term" value="C:cytoplasm"/>
    <property type="evidence" value="ECO:0007669"/>
    <property type="project" value="TreeGrafter"/>
</dbReference>
<dbReference type="PANTHER" id="PTHR43782:SF3">
    <property type="entry name" value="ARGINASE"/>
    <property type="match status" value="1"/>
</dbReference>
<evidence type="ECO:0000313" key="14">
    <source>
        <dbReference type="EMBL" id="PKR77553.1"/>
    </source>
</evidence>
<dbReference type="Proteomes" id="UP000243524">
    <property type="component" value="Unassembled WGS sequence"/>
</dbReference>
<evidence type="ECO:0000256" key="12">
    <source>
        <dbReference type="RuleBase" id="RU003684"/>
    </source>
</evidence>
<feature type="binding site" evidence="10">
    <location>
        <position position="229"/>
    </location>
    <ligand>
        <name>Mn(2+)</name>
        <dbReference type="ChEBI" id="CHEBI:29035"/>
        <label>1</label>
    </ligand>
</feature>
<feature type="binding site" evidence="10">
    <location>
        <position position="100"/>
    </location>
    <ligand>
        <name>Mn(2+)</name>
        <dbReference type="ChEBI" id="CHEBI:29035"/>
        <label>1</label>
    </ligand>
</feature>
<gene>
    <name evidence="14" type="primary">rocF</name>
    <name evidence="14" type="ORF">CEY16_06330</name>
</gene>
<keyword evidence="7 10" id="KW-0464">Manganese</keyword>
<evidence type="ECO:0000256" key="9">
    <source>
        <dbReference type="NCBIfam" id="TIGR01229"/>
    </source>
</evidence>
<evidence type="ECO:0000256" key="10">
    <source>
        <dbReference type="PIRSR" id="PIRSR036979-1"/>
    </source>
</evidence>
<dbReference type="GO" id="GO:0006525">
    <property type="term" value="P:arginine metabolic process"/>
    <property type="evidence" value="ECO:0007669"/>
    <property type="project" value="UniProtKB-KW"/>
</dbReference>
<evidence type="ECO:0000256" key="8">
    <source>
        <dbReference type="ARBA" id="ARBA00047391"/>
    </source>
</evidence>
<dbReference type="Pfam" id="PF00491">
    <property type="entry name" value="Arginase"/>
    <property type="match status" value="1"/>
</dbReference>
<evidence type="ECO:0000256" key="11">
    <source>
        <dbReference type="PROSITE-ProRule" id="PRU00742"/>
    </source>
</evidence>
<comment type="cofactor">
    <cofactor evidence="10 13">
        <name>Mn(2+)</name>
        <dbReference type="ChEBI" id="CHEBI:29035"/>
    </cofactor>
    <text evidence="10 13">Binds 2 manganese ions per subunit.</text>
</comment>
<dbReference type="PIRSF" id="PIRSF036979">
    <property type="entry name" value="Arginase"/>
    <property type="match status" value="1"/>
</dbReference>
<dbReference type="AlphaFoldDB" id="A0A2I0QT85"/>
<dbReference type="GO" id="GO:0004053">
    <property type="term" value="F:arginase activity"/>
    <property type="evidence" value="ECO:0007669"/>
    <property type="project" value="UniProtKB-UniRule"/>
</dbReference>
<keyword evidence="5 10" id="KW-0479">Metal-binding</keyword>
<keyword evidence="4 13" id="KW-0056">Arginine metabolism</keyword>
<dbReference type="SUPFAM" id="SSF52768">
    <property type="entry name" value="Arginase/deacetylase"/>
    <property type="match status" value="1"/>
</dbReference>
<evidence type="ECO:0000256" key="7">
    <source>
        <dbReference type="ARBA" id="ARBA00023211"/>
    </source>
</evidence>
<evidence type="ECO:0000256" key="1">
    <source>
        <dbReference type="ARBA" id="ARBA00005098"/>
    </source>
</evidence>
<dbReference type="EMBL" id="PJNH01000002">
    <property type="protein sequence ID" value="PKR77553.1"/>
    <property type="molecule type" value="Genomic_DNA"/>
</dbReference>
<dbReference type="PROSITE" id="PS51409">
    <property type="entry name" value="ARGINASE_2"/>
    <property type="match status" value="1"/>
</dbReference>
<dbReference type="InterPro" id="IPR006035">
    <property type="entry name" value="Ureohydrolase"/>
</dbReference>
<evidence type="ECO:0000313" key="15">
    <source>
        <dbReference type="Proteomes" id="UP000243524"/>
    </source>
</evidence>
<dbReference type="OrthoDB" id="9789727at2"/>
<protein>
    <recommendedName>
        <fullName evidence="3 9">Arginase</fullName>
        <ecNumber evidence="2 9">3.5.3.1</ecNumber>
    </recommendedName>
</protein>
<dbReference type="RefSeq" id="WP_101331161.1">
    <property type="nucleotide sequence ID" value="NZ_PJNH01000002.1"/>
</dbReference>
<dbReference type="InterPro" id="IPR020855">
    <property type="entry name" value="Ureohydrolase_Mn_BS"/>
</dbReference>
<evidence type="ECO:0000256" key="2">
    <source>
        <dbReference type="ARBA" id="ARBA00012168"/>
    </source>
</evidence>
<comment type="catalytic activity">
    <reaction evidence="8 13">
        <text>L-arginine + H2O = urea + L-ornithine</text>
        <dbReference type="Rhea" id="RHEA:20569"/>
        <dbReference type="ChEBI" id="CHEBI:15377"/>
        <dbReference type="ChEBI" id="CHEBI:16199"/>
        <dbReference type="ChEBI" id="CHEBI:32682"/>
        <dbReference type="ChEBI" id="CHEBI:46911"/>
        <dbReference type="EC" id="3.5.3.1"/>
    </reaction>
</comment>
<dbReference type="EC" id="3.5.3.1" evidence="2 9"/>
<dbReference type="NCBIfam" id="TIGR01229">
    <property type="entry name" value="rocF_arginase"/>
    <property type="match status" value="1"/>
</dbReference>
<organism evidence="14 15">
    <name type="scientific">Halalkalibacillus sediminis</name>
    <dbReference type="NCBI Taxonomy" id="2018042"/>
    <lineage>
        <taxon>Bacteria</taxon>
        <taxon>Bacillati</taxon>
        <taxon>Bacillota</taxon>
        <taxon>Bacilli</taxon>
        <taxon>Bacillales</taxon>
        <taxon>Bacillaceae</taxon>
        <taxon>Halalkalibacillus</taxon>
    </lineage>
</organism>
<name>A0A2I0QT85_9BACI</name>
<evidence type="ECO:0000256" key="6">
    <source>
        <dbReference type="ARBA" id="ARBA00022801"/>
    </source>
</evidence>
<keyword evidence="6 12" id="KW-0378">Hydrolase</keyword>
<reference evidence="14 15" key="1">
    <citation type="submission" date="2017-06" db="EMBL/GenBank/DDBJ databases">
        <title>the draft geome sequence of Illustriluteabacillus marina B3227.</title>
        <authorList>
            <person name="He R.-H."/>
            <person name="Du Z.-J."/>
        </authorList>
    </citation>
    <scope>NUCLEOTIDE SEQUENCE [LARGE SCALE GENOMIC DNA]</scope>
    <source>
        <strain evidence="14 15">B3227</strain>
    </source>
</reference>
<evidence type="ECO:0000256" key="5">
    <source>
        <dbReference type="ARBA" id="ARBA00022723"/>
    </source>
</evidence>
<dbReference type="PANTHER" id="PTHR43782">
    <property type="entry name" value="ARGINASE"/>
    <property type="match status" value="1"/>
</dbReference>
<dbReference type="GO" id="GO:0000050">
    <property type="term" value="P:urea cycle"/>
    <property type="evidence" value="ECO:0007669"/>
    <property type="project" value="UniProtKB-UniPathway"/>
</dbReference>
<evidence type="ECO:0000256" key="13">
    <source>
        <dbReference type="RuleBase" id="RU361159"/>
    </source>
</evidence>
<sequence>MNKKISILGAPITIAQPNGGVDLGPDAIRHTGLVKRLESLNLTIRDYGNIPVPNNGTDKINPETNLKNLEKVALGNEMIAEKVKEVSESGDFPLILGGDHSIAIGSIAGLHDQFKDLGVIWYDAHADLNSGDTSPSGNIHGMSLGVNIGFGNERLTSIRGKQPKLKPENIVIMGARSIDDGEKELIGERGIKVFTVHDIQQKGIEKVMVEAINYLKDRVDGIHLSLDVDGIDPAHTPGTGTPVEGGPSYRETHYAMSLLHDSNLLTSADVVEVNPLLDEGNKTAEVARDMIAAFLGEKYK</sequence>
<dbReference type="InterPro" id="IPR014033">
    <property type="entry name" value="Arginase"/>
</dbReference>
<evidence type="ECO:0000256" key="4">
    <source>
        <dbReference type="ARBA" id="ARBA00022503"/>
    </source>
</evidence>
<feature type="binding site" evidence="10">
    <location>
        <position position="123"/>
    </location>
    <ligand>
        <name>Mn(2+)</name>
        <dbReference type="ChEBI" id="CHEBI:29035"/>
        <label>1</label>
    </ligand>
</feature>
<dbReference type="CDD" id="cd09989">
    <property type="entry name" value="Arginase"/>
    <property type="match status" value="1"/>
</dbReference>
<feature type="binding site" evidence="10">
    <location>
        <position position="227"/>
    </location>
    <ligand>
        <name>Mn(2+)</name>
        <dbReference type="ChEBI" id="CHEBI:29035"/>
        <label>1</label>
    </ligand>
</feature>
<feature type="binding site" evidence="10">
    <location>
        <position position="127"/>
    </location>
    <ligand>
        <name>Mn(2+)</name>
        <dbReference type="ChEBI" id="CHEBI:29035"/>
        <label>1</label>
    </ligand>
</feature>
<accession>A0A2I0QT85</accession>
<dbReference type="FunFam" id="3.40.800.10:FF:000005">
    <property type="entry name" value="Arginase"/>
    <property type="match status" value="1"/>
</dbReference>
<comment type="pathway">
    <text evidence="1">Nitrogen metabolism; urea cycle; L-ornithine and urea from L-arginine: step 1/1.</text>
</comment>